<evidence type="ECO:0000313" key="4">
    <source>
        <dbReference type="EMBL" id="MBD3917369.1"/>
    </source>
</evidence>
<dbReference type="Proteomes" id="UP000609346">
    <property type="component" value="Unassembled WGS sequence"/>
</dbReference>
<dbReference type="RefSeq" id="WP_191201675.1">
    <property type="nucleotide sequence ID" value="NZ_JACXZA010000001.1"/>
</dbReference>
<dbReference type="InterPro" id="IPR000182">
    <property type="entry name" value="GNAT_dom"/>
</dbReference>
<comment type="caution">
    <text evidence="4">The sequence shown here is derived from an EMBL/GenBank/DDBJ whole genome shotgun (WGS) entry which is preliminary data.</text>
</comment>
<dbReference type="PANTHER" id="PTHR43420">
    <property type="entry name" value="ACETYLTRANSFERASE"/>
    <property type="match status" value="1"/>
</dbReference>
<dbReference type="Gene3D" id="3.40.630.30">
    <property type="match status" value="1"/>
</dbReference>
<keyword evidence="1" id="KW-0808">Transferase</keyword>
<organism evidence="4 5">
    <name type="scientific">Paenibacillus terricola</name>
    <dbReference type="NCBI Taxonomy" id="2763503"/>
    <lineage>
        <taxon>Bacteria</taxon>
        <taxon>Bacillati</taxon>
        <taxon>Bacillota</taxon>
        <taxon>Bacilli</taxon>
        <taxon>Bacillales</taxon>
        <taxon>Paenibacillaceae</taxon>
        <taxon>Paenibacillus</taxon>
    </lineage>
</organism>
<evidence type="ECO:0000259" key="3">
    <source>
        <dbReference type="PROSITE" id="PS51186"/>
    </source>
</evidence>
<sequence>MYGALLAIGAVTFMGTAFFALIFSYNLGILFPSTLGGIGMNIQFDTSELSIISDYRNDEILRKSFNQLANEVFGIDFEHWYQQGLWDNHYICHSVVINRKVVSNVSISKLNLIIDGTNHRAIQIGTVMTHPDYRGNGFSGALMKHVLETYRDECDVFYLFANDSVHHFYPKFGFTPCREVQFSMKAALISIVNNGLRQMDCANDEDLQVIYEILQTRTPVSNQFGISDNQGIFMFYALNVFQDSIYFYEDEEAVIVYQNEGNVLHLYDVVSKYKVDLVRLLSHISNSDTETIQFHFTPDRFTDNVICELKSQGDLLFVKSKNDLNLNFPFCAPMLSHA</sequence>
<dbReference type="PROSITE" id="PS51186">
    <property type="entry name" value="GNAT"/>
    <property type="match status" value="1"/>
</dbReference>
<evidence type="ECO:0000313" key="5">
    <source>
        <dbReference type="Proteomes" id="UP000609346"/>
    </source>
</evidence>
<dbReference type="PANTHER" id="PTHR43420:SF31">
    <property type="entry name" value="ACETYLTRANSFERASE"/>
    <property type="match status" value="1"/>
</dbReference>
<gene>
    <name evidence="4" type="ORF">H8B09_01275</name>
</gene>
<keyword evidence="5" id="KW-1185">Reference proteome</keyword>
<accession>A0ABR8MS56</accession>
<evidence type="ECO:0000256" key="2">
    <source>
        <dbReference type="ARBA" id="ARBA00023315"/>
    </source>
</evidence>
<proteinExistence type="predicted"/>
<dbReference type="SUPFAM" id="SSF55729">
    <property type="entry name" value="Acyl-CoA N-acyltransferases (Nat)"/>
    <property type="match status" value="1"/>
</dbReference>
<name>A0ABR8MS56_9BACL</name>
<protein>
    <submittedName>
        <fullName evidence="4">GNAT family N-acetyltransferase</fullName>
    </submittedName>
</protein>
<keyword evidence="2" id="KW-0012">Acyltransferase</keyword>
<dbReference type="InterPro" id="IPR050680">
    <property type="entry name" value="YpeA/RimI_acetyltransf"/>
</dbReference>
<dbReference type="Pfam" id="PF13527">
    <property type="entry name" value="Acetyltransf_9"/>
    <property type="match status" value="1"/>
</dbReference>
<reference evidence="4 5" key="1">
    <citation type="submission" date="2020-09" db="EMBL/GenBank/DDBJ databases">
        <title>Paenibacillus sp. strain PR3 16S rRNA gene Genome sequencing and assembly.</title>
        <authorList>
            <person name="Kim J."/>
        </authorList>
    </citation>
    <scope>NUCLEOTIDE SEQUENCE [LARGE SCALE GENOMIC DNA]</scope>
    <source>
        <strain evidence="4 5">PR3</strain>
    </source>
</reference>
<feature type="domain" description="N-acetyltransferase" evidence="3">
    <location>
        <begin position="53"/>
        <end position="189"/>
    </location>
</feature>
<dbReference type="EMBL" id="JACXZA010000001">
    <property type="protein sequence ID" value="MBD3917369.1"/>
    <property type="molecule type" value="Genomic_DNA"/>
</dbReference>
<dbReference type="CDD" id="cd04301">
    <property type="entry name" value="NAT_SF"/>
    <property type="match status" value="1"/>
</dbReference>
<evidence type="ECO:0000256" key="1">
    <source>
        <dbReference type="ARBA" id="ARBA00022679"/>
    </source>
</evidence>
<dbReference type="InterPro" id="IPR016181">
    <property type="entry name" value="Acyl_CoA_acyltransferase"/>
</dbReference>